<dbReference type="EMBL" id="SMMG02000002">
    <property type="protein sequence ID" value="KAA3484523.1"/>
    <property type="molecule type" value="Genomic_DNA"/>
</dbReference>
<keyword evidence="2" id="KW-1185">Reference proteome</keyword>
<keyword evidence="1" id="KW-0808">Transferase</keyword>
<keyword evidence="1" id="KW-0548">Nucleotidyltransferase</keyword>
<reference evidence="2" key="1">
    <citation type="journal article" date="2019" name="Plant Biotechnol. J.">
        <title>Genome sequencing of the Australian wild diploid species Gossypium australe highlights disease resistance and delayed gland morphogenesis.</title>
        <authorList>
            <person name="Cai Y."/>
            <person name="Cai X."/>
            <person name="Wang Q."/>
            <person name="Wang P."/>
            <person name="Zhang Y."/>
            <person name="Cai C."/>
            <person name="Xu Y."/>
            <person name="Wang K."/>
            <person name="Zhou Z."/>
            <person name="Wang C."/>
            <person name="Geng S."/>
            <person name="Li B."/>
            <person name="Dong Q."/>
            <person name="Hou Y."/>
            <person name="Wang H."/>
            <person name="Ai P."/>
            <person name="Liu Z."/>
            <person name="Yi F."/>
            <person name="Sun M."/>
            <person name="An G."/>
            <person name="Cheng J."/>
            <person name="Zhang Y."/>
            <person name="Shi Q."/>
            <person name="Xie Y."/>
            <person name="Shi X."/>
            <person name="Chang Y."/>
            <person name="Huang F."/>
            <person name="Chen Y."/>
            <person name="Hong S."/>
            <person name="Mi L."/>
            <person name="Sun Q."/>
            <person name="Zhang L."/>
            <person name="Zhou B."/>
            <person name="Peng R."/>
            <person name="Zhang X."/>
            <person name="Liu F."/>
        </authorList>
    </citation>
    <scope>NUCLEOTIDE SEQUENCE [LARGE SCALE GENOMIC DNA]</scope>
    <source>
        <strain evidence="2">cv. PA1801</strain>
    </source>
</reference>
<dbReference type="Proteomes" id="UP000325315">
    <property type="component" value="Unassembled WGS sequence"/>
</dbReference>
<keyword evidence="1" id="KW-0695">RNA-directed DNA polymerase</keyword>
<dbReference type="SUPFAM" id="SSF56672">
    <property type="entry name" value="DNA/RNA polymerases"/>
    <property type="match status" value="1"/>
</dbReference>
<evidence type="ECO:0000313" key="1">
    <source>
        <dbReference type="EMBL" id="KAA3484523.1"/>
    </source>
</evidence>
<dbReference type="Gene3D" id="3.10.10.10">
    <property type="entry name" value="HIV Type 1 Reverse Transcriptase, subunit A, domain 1"/>
    <property type="match status" value="1"/>
</dbReference>
<dbReference type="AlphaFoldDB" id="A0A5B6WSU1"/>
<organism evidence="1 2">
    <name type="scientific">Gossypium australe</name>
    <dbReference type="NCBI Taxonomy" id="47621"/>
    <lineage>
        <taxon>Eukaryota</taxon>
        <taxon>Viridiplantae</taxon>
        <taxon>Streptophyta</taxon>
        <taxon>Embryophyta</taxon>
        <taxon>Tracheophyta</taxon>
        <taxon>Spermatophyta</taxon>
        <taxon>Magnoliopsida</taxon>
        <taxon>eudicotyledons</taxon>
        <taxon>Gunneridae</taxon>
        <taxon>Pentapetalae</taxon>
        <taxon>rosids</taxon>
        <taxon>malvids</taxon>
        <taxon>Malvales</taxon>
        <taxon>Malvaceae</taxon>
        <taxon>Malvoideae</taxon>
        <taxon>Gossypium</taxon>
    </lineage>
</organism>
<comment type="caution">
    <text evidence="1">The sequence shown here is derived from an EMBL/GenBank/DDBJ whole genome shotgun (WGS) entry which is preliminary data.</text>
</comment>
<evidence type="ECO:0000313" key="2">
    <source>
        <dbReference type="Proteomes" id="UP000325315"/>
    </source>
</evidence>
<dbReference type="PANTHER" id="PTHR24559:SF444">
    <property type="entry name" value="REVERSE TRANSCRIPTASE DOMAIN-CONTAINING PROTEIN"/>
    <property type="match status" value="1"/>
</dbReference>
<dbReference type="PANTHER" id="PTHR24559">
    <property type="entry name" value="TRANSPOSON TY3-I GAG-POL POLYPROTEIN"/>
    <property type="match status" value="1"/>
</dbReference>
<dbReference type="InterPro" id="IPR053134">
    <property type="entry name" value="RNA-dir_DNA_polymerase"/>
</dbReference>
<dbReference type="GO" id="GO:0003964">
    <property type="term" value="F:RNA-directed DNA polymerase activity"/>
    <property type="evidence" value="ECO:0007669"/>
    <property type="project" value="UniProtKB-KW"/>
</dbReference>
<dbReference type="InterPro" id="IPR043502">
    <property type="entry name" value="DNA/RNA_pol_sf"/>
</dbReference>
<name>A0A5B6WSU1_9ROSI</name>
<gene>
    <name evidence="1" type="ORF">EPI10_006602</name>
</gene>
<protein>
    <submittedName>
        <fullName evidence="1">RNA-directed DNA polymerase-like protein</fullName>
    </submittedName>
</protein>
<proteinExistence type="predicted"/>
<accession>A0A5B6WSU1</accession>
<sequence>MEHKTKDCFTLKDAIEEVVRNDELKEFVAQDDSSSGQSFWGTDKGKIEDEEWKTSNTKRKTHLRSVMLVNSLKRLRWQEKWKVEFNEEDEDSICDEEGNDPMVVSTTIARFEVKIILIDSGSVMEVLTLDAYQKTGLKEHALKKASPLYGFANHPVEVKVCITLPVILEDSKHTTTKYVQFFVVDHEIACNAIFRLDVRSEERICKPEITELNVFPMAKSVKKKRRRFAPQIVEAIRQKVGKLLSARFIKEVAYPDRVSNVVMMKKTNEKWRMSIDFTNLNKACPTDGFPFPSIDRLVDALSCYSQIYIA</sequence>
<dbReference type="OrthoDB" id="1216022at2759"/>